<evidence type="ECO:0000313" key="1">
    <source>
        <dbReference type="EMBL" id="TDD70630.1"/>
    </source>
</evidence>
<dbReference type="Proteomes" id="UP000295217">
    <property type="component" value="Unassembled WGS sequence"/>
</dbReference>
<keyword evidence="3" id="KW-1185">Reference proteome</keyword>
<comment type="caution">
    <text evidence="1">The sequence shown here is derived from an EMBL/GenBank/DDBJ whole genome shotgun (WGS) entry which is preliminary data.</text>
</comment>
<proteinExistence type="predicted"/>
<reference evidence="1 3" key="1">
    <citation type="submission" date="2019-02" db="EMBL/GenBank/DDBJ databases">
        <title>Draft genome sequences of novel Actinobacteria.</title>
        <authorList>
            <person name="Sahin N."/>
            <person name="Ay H."/>
            <person name="Saygin H."/>
        </authorList>
    </citation>
    <scope>NUCLEOTIDE SEQUENCE [LARGE SCALE GENOMIC DNA]</scope>
    <source>
        <strain evidence="1 3">8K307</strain>
    </source>
</reference>
<dbReference type="Pfam" id="PF08734">
    <property type="entry name" value="GYD"/>
    <property type="match status" value="1"/>
</dbReference>
<dbReference type="InterPro" id="IPR014845">
    <property type="entry name" value="GYD/TTHA1554"/>
</dbReference>
<organism evidence="1 3">
    <name type="scientific">Jiangella aurantiaca</name>
    <dbReference type="NCBI Taxonomy" id="2530373"/>
    <lineage>
        <taxon>Bacteria</taxon>
        <taxon>Bacillati</taxon>
        <taxon>Actinomycetota</taxon>
        <taxon>Actinomycetes</taxon>
        <taxon>Jiangellales</taxon>
        <taxon>Jiangellaceae</taxon>
        <taxon>Jiangella</taxon>
    </lineage>
</organism>
<dbReference type="EMBL" id="SMLB01000008">
    <property type="protein sequence ID" value="TDD70630.1"/>
    <property type="molecule type" value="Genomic_DNA"/>
</dbReference>
<dbReference type="AlphaFoldDB" id="A0A4R5AGV8"/>
<name>A0A4R5AGV8_9ACTN</name>
<dbReference type="RefSeq" id="WP_132102647.1">
    <property type="nucleotide sequence ID" value="NZ_SMLB01000008.1"/>
</dbReference>
<evidence type="ECO:0000313" key="2">
    <source>
        <dbReference type="EMBL" id="TDD70643.1"/>
    </source>
</evidence>
<dbReference type="OrthoDB" id="5243930at2"/>
<sequence>MPTFISLISWTDQGVRKSKESLDRAKAASELAERMGGNLKEVYWTVGPYDIVSIAEFPDDETGTAFLLAIAAQGNIRTTTLRAFNAEEMNGIVGKLS</sequence>
<gene>
    <name evidence="1" type="ORF">E1262_08165</name>
    <name evidence="2" type="ORF">E1262_08250</name>
</gene>
<dbReference type="EMBL" id="SMLB01000008">
    <property type="protein sequence ID" value="TDD70643.1"/>
    <property type="molecule type" value="Genomic_DNA"/>
</dbReference>
<accession>A0A4R5AGV8</accession>
<evidence type="ECO:0000313" key="3">
    <source>
        <dbReference type="Proteomes" id="UP000295217"/>
    </source>
</evidence>
<protein>
    <submittedName>
        <fullName evidence="1">GYD domain-containing protein</fullName>
    </submittedName>
</protein>